<dbReference type="Pfam" id="PF12298">
    <property type="entry name" value="Bot1p"/>
    <property type="match status" value="1"/>
</dbReference>
<organism evidence="2">
    <name type="scientific">Ostreococcus tauri</name>
    <name type="common">Marine green alga</name>
    <dbReference type="NCBI Taxonomy" id="70448"/>
    <lineage>
        <taxon>Eukaryota</taxon>
        <taxon>Viridiplantae</taxon>
        <taxon>Chlorophyta</taxon>
        <taxon>Mamiellophyceae</taxon>
        <taxon>Mamiellales</taxon>
        <taxon>Bathycoccaceae</taxon>
        <taxon>Ostreococcus</taxon>
    </lineage>
</organism>
<evidence type="ECO:0000313" key="2">
    <source>
        <dbReference type="EMBL" id="OUS46877.1"/>
    </source>
</evidence>
<feature type="compositionally biased region" description="Basic residues" evidence="1">
    <location>
        <begin position="315"/>
        <end position="324"/>
    </location>
</feature>
<sequence length="324" mass="36673">MLRRVARVVARRARGARTSVLEEIADRVDAASPNVGIVNFARARPFATETSNEDATTTSEGVNEAPVETPEEKARRRMSASARRSREVAESGGARRETWGWLYDLTELGETAERWTNGDNARLSDRAKTQMYALNAEDPETWTVEALAGKYRVREQRVGAILALKKREEAAVRENQTLFHDAETAMERAAGTVEAGNGERHVYDAPTMPHFQTVSAFEHGRAAKPKRFIEASELAKQQERILVRDFFDRLEYNMGERAPGLIRTRGKGRVPRRPEGGYALHVTPLGDTEQEPYVAYNDGTQRPLNDDERELSRQKTPRRRRRLL</sequence>
<dbReference type="PANTHER" id="PTHR35476:SF3">
    <property type="entry name" value="SMALL RIBOSOMAL SUBUNIT PROTEIN MS75"/>
    <property type="match status" value="1"/>
</dbReference>
<feature type="compositionally biased region" description="Polar residues" evidence="1">
    <location>
        <begin position="48"/>
        <end position="61"/>
    </location>
</feature>
<dbReference type="EMBL" id="KZ155780">
    <property type="protein sequence ID" value="OUS46877.1"/>
    <property type="molecule type" value="Genomic_DNA"/>
</dbReference>
<accession>A0A1Y5IE23</accession>
<feature type="compositionally biased region" description="Basic and acidic residues" evidence="1">
    <location>
        <begin position="304"/>
        <end position="313"/>
    </location>
</feature>
<dbReference type="eggNOG" id="ENOG502QPTE">
    <property type="taxonomic scope" value="Eukaryota"/>
</dbReference>
<gene>
    <name evidence="2" type="ORF">BE221DRAFT_191365</name>
</gene>
<feature type="region of interest" description="Disordered" evidence="1">
    <location>
        <begin position="264"/>
        <end position="324"/>
    </location>
</feature>
<dbReference type="AlphaFoldDB" id="A0A1Y5IE23"/>
<proteinExistence type="predicted"/>
<feature type="region of interest" description="Disordered" evidence="1">
    <location>
        <begin position="47"/>
        <end position="90"/>
    </location>
</feature>
<name>A0A1Y5IE23_OSTTA</name>
<dbReference type="PANTHER" id="PTHR35476">
    <property type="entry name" value="MUCIN-LIKE PROTEIN"/>
    <property type="match status" value="1"/>
</dbReference>
<dbReference type="InterPro" id="IPR052851">
    <property type="entry name" value="GCD1_mitochondrial"/>
</dbReference>
<dbReference type="Proteomes" id="UP000195557">
    <property type="component" value="Unassembled WGS sequence"/>
</dbReference>
<evidence type="ECO:0000256" key="1">
    <source>
        <dbReference type="SAM" id="MobiDB-lite"/>
    </source>
</evidence>
<protein>
    <submittedName>
        <fullName evidence="2">Mucin-like protein</fullName>
    </submittedName>
</protein>
<reference evidence="2" key="1">
    <citation type="submission" date="2017-04" db="EMBL/GenBank/DDBJ databases">
        <title>Population genomics of picophytoplankton unveils novel chromosome hypervariability.</title>
        <authorList>
            <consortium name="DOE Joint Genome Institute"/>
            <person name="Blanc-Mathieu R."/>
            <person name="Krasovec M."/>
            <person name="Hebrard M."/>
            <person name="Yau S."/>
            <person name="Desgranges E."/>
            <person name="Martin J."/>
            <person name="Schackwitz W."/>
            <person name="Kuo A."/>
            <person name="Salin G."/>
            <person name="Donnadieu C."/>
            <person name="Desdevises Y."/>
            <person name="Sanchez-Ferandin S."/>
            <person name="Moreau H."/>
            <person name="Rivals E."/>
            <person name="Grigoriev I.V."/>
            <person name="Grimsley N."/>
            <person name="Eyre-Walker A."/>
            <person name="Piganeau G."/>
        </authorList>
    </citation>
    <scope>NUCLEOTIDE SEQUENCE [LARGE SCALE GENOMIC DNA]</scope>
    <source>
        <strain evidence="2">RCC 1115</strain>
    </source>
</reference>